<dbReference type="SUPFAM" id="SSF82784">
    <property type="entry name" value="OsmC-like"/>
    <property type="match status" value="1"/>
</dbReference>
<dbReference type="AlphaFoldDB" id="B3QXP3"/>
<dbReference type="eggNOG" id="COG1765">
    <property type="taxonomic scope" value="Bacteria"/>
</dbReference>
<dbReference type="Gene3D" id="3.30.300.20">
    <property type="match status" value="1"/>
</dbReference>
<reference evidence="1 2" key="1">
    <citation type="submission" date="2008-06" db="EMBL/GenBank/DDBJ databases">
        <title>Complete sequence of Chloroherpeton thalassium ATCC 35110.</title>
        <authorList>
            <consortium name="US DOE Joint Genome Institute"/>
            <person name="Lucas S."/>
            <person name="Copeland A."/>
            <person name="Lapidus A."/>
            <person name="Glavina del Rio T."/>
            <person name="Dalin E."/>
            <person name="Tice H."/>
            <person name="Bruce D."/>
            <person name="Goodwin L."/>
            <person name="Pitluck S."/>
            <person name="Schmutz J."/>
            <person name="Larimer F."/>
            <person name="Land M."/>
            <person name="Hauser L."/>
            <person name="Kyrpides N."/>
            <person name="Mikhailova N."/>
            <person name="Liu Z."/>
            <person name="Li T."/>
            <person name="Zhao F."/>
            <person name="Overmann J."/>
            <person name="Bryant D.A."/>
            <person name="Richardson P."/>
        </authorList>
    </citation>
    <scope>NUCLEOTIDE SEQUENCE [LARGE SCALE GENOMIC DNA]</scope>
    <source>
        <strain evidence="2">ATCC 35110 / GB-78</strain>
    </source>
</reference>
<dbReference type="RefSeq" id="WP_012501040.1">
    <property type="nucleotide sequence ID" value="NC_011026.1"/>
</dbReference>
<accession>B3QXP3</accession>
<dbReference type="KEGG" id="cts:Ctha_2509"/>
<dbReference type="EMBL" id="CP001100">
    <property type="protein sequence ID" value="ACF14958.1"/>
    <property type="molecule type" value="Genomic_DNA"/>
</dbReference>
<gene>
    <name evidence="1" type="ordered locus">Ctha_2509</name>
</gene>
<sequence>MKAAIEYNGQMPFIGISERGHVTYYDTSEKHGGTGKHATPMDVLLEAVGACSVFDVVGILTKKRKTITKLNIEIDSVRADEYPKVFTSIHLRYKMQSPDVSQDDLEKAVQLSMDKYCSVSATLKKSGCKVTWETEIEN</sequence>
<dbReference type="PANTHER" id="PTHR34352">
    <property type="entry name" value="PROTEIN YHFA"/>
    <property type="match status" value="1"/>
</dbReference>
<keyword evidence="2" id="KW-1185">Reference proteome</keyword>
<dbReference type="Pfam" id="PF02566">
    <property type="entry name" value="OsmC"/>
    <property type="match status" value="1"/>
</dbReference>
<proteinExistence type="predicted"/>
<dbReference type="OrthoDB" id="9804010at2"/>
<evidence type="ECO:0000313" key="1">
    <source>
        <dbReference type="EMBL" id="ACF14958.1"/>
    </source>
</evidence>
<dbReference type="Proteomes" id="UP000001208">
    <property type="component" value="Chromosome"/>
</dbReference>
<dbReference type="InterPro" id="IPR036102">
    <property type="entry name" value="OsmC/Ohrsf"/>
</dbReference>
<dbReference type="InterPro" id="IPR015946">
    <property type="entry name" value="KH_dom-like_a/b"/>
</dbReference>
<dbReference type="HOGENOM" id="CLU_114057_1_2_10"/>
<dbReference type="InterPro" id="IPR003718">
    <property type="entry name" value="OsmC/Ohr_fam"/>
</dbReference>
<dbReference type="STRING" id="517418.Ctha_2509"/>
<evidence type="ECO:0000313" key="2">
    <source>
        <dbReference type="Proteomes" id="UP000001208"/>
    </source>
</evidence>
<name>B3QXP3_CHLT3</name>
<dbReference type="PANTHER" id="PTHR34352:SF1">
    <property type="entry name" value="PROTEIN YHFA"/>
    <property type="match status" value="1"/>
</dbReference>
<organism evidence="1 2">
    <name type="scientific">Chloroherpeton thalassium (strain ATCC 35110 / GB-78)</name>
    <dbReference type="NCBI Taxonomy" id="517418"/>
    <lineage>
        <taxon>Bacteria</taxon>
        <taxon>Pseudomonadati</taxon>
        <taxon>Chlorobiota</taxon>
        <taxon>Chlorobiia</taxon>
        <taxon>Chlorobiales</taxon>
        <taxon>Chloroherpetonaceae</taxon>
        <taxon>Chloroherpeton</taxon>
    </lineage>
</organism>
<protein>
    <submittedName>
        <fullName evidence="1">OsmC family protein</fullName>
    </submittedName>
</protein>